<sequence length="97" mass="11404">MRRGSRTQPAVCRTPLGWILHGTHTKSLGRRVYYIHHVAENNIEETVRRYFHIDSLGVQSRQPHSDPEKRALKILKENITERPSEGYNEILKCYISY</sequence>
<dbReference type="OrthoDB" id="6928480at2759"/>
<dbReference type="EMBL" id="BGZK01000039">
    <property type="protein sequence ID" value="GBP10223.1"/>
    <property type="molecule type" value="Genomic_DNA"/>
</dbReference>
<dbReference type="Proteomes" id="UP000299102">
    <property type="component" value="Unassembled WGS sequence"/>
</dbReference>
<name>A0A4C1T6V1_EUMVA</name>
<gene>
    <name evidence="1" type="ORF">EVAR_77619_1</name>
</gene>
<evidence type="ECO:0000313" key="2">
    <source>
        <dbReference type="Proteomes" id="UP000299102"/>
    </source>
</evidence>
<reference evidence="1 2" key="1">
    <citation type="journal article" date="2019" name="Commun. Biol.">
        <title>The bagworm genome reveals a unique fibroin gene that provides high tensile strength.</title>
        <authorList>
            <person name="Kono N."/>
            <person name="Nakamura H."/>
            <person name="Ohtoshi R."/>
            <person name="Tomita M."/>
            <person name="Numata K."/>
            <person name="Arakawa K."/>
        </authorList>
    </citation>
    <scope>NUCLEOTIDE SEQUENCE [LARGE SCALE GENOMIC DNA]</scope>
</reference>
<comment type="caution">
    <text evidence="1">The sequence shown here is derived from an EMBL/GenBank/DDBJ whole genome shotgun (WGS) entry which is preliminary data.</text>
</comment>
<protein>
    <submittedName>
        <fullName evidence="1">Uncharacterized protein</fullName>
    </submittedName>
</protein>
<dbReference type="AlphaFoldDB" id="A0A4C1T6V1"/>
<organism evidence="1 2">
    <name type="scientific">Eumeta variegata</name>
    <name type="common">Bagworm moth</name>
    <name type="synonym">Eumeta japonica</name>
    <dbReference type="NCBI Taxonomy" id="151549"/>
    <lineage>
        <taxon>Eukaryota</taxon>
        <taxon>Metazoa</taxon>
        <taxon>Ecdysozoa</taxon>
        <taxon>Arthropoda</taxon>
        <taxon>Hexapoda</taxon>
        <taxon>Insecta</taxon>
        <taxon>Pterygota</taxon>
        <taxon>Neoptera</taxon>
        <taxon>Endopterygota</taxon>
        <taxon>Lepidoptera</taxon>
        <taxon>Glossata</taxon>
        <taxon>Ditrysia</taxon>
        <taxon>Tineoidea</taxon>
        <taxon>Psychidae</taxon>
        <taxon>Oiketicinae</taxon>
        <taxon>Eumeta</taxon>
    </lineage>
</organism>
<keyword evidence="2" id="KW-1185">Reference proteome</keyword>
<evidence type="ECO:0000313" key="1">
    <source>
        <dbReference type="EMBL" id="GBP10223.1"/>
    </source>
</evidence>
<proteinExistence type="predicted"/>
<accession>A0A4C1T6V1</accession>